<dbReference type="Gene3D" id="3.30.1780.10">
    <property type="entry name" value="ornithine cyclodeaminase, domain 1"/>
    <property type="match status" value="1"/>
</dbReference>
<dbReference type="Pfam" id="PF02423">
    <property type="entry name" value="OCD_Mu_crystall"/>
    <property type="match status" value="1"/>
</dbReference>
<dbReference type="NCBIfam" id="TIGR02992">
    <property type="entry name" value="ectoine_eutC"/>
    <property type="match status" value="1"/>
</dbReference>
<dbReference type="AlphaFoldDB" id="A0A4R5LM79"/>
<organism evidence="1 2">
    <name type="scientific">Paraburkholderia guartelaensis</name>
    <dbReference type="NCBI Taxonomy" id="2546446"/>
    <lineage>
        <taxon>Bacteria</taxon>
        <taxon>Pseudomonadati</taxon>
        <taxon>Pseudomonadota</taxon>
        <taxon>Betaproteobacteria</taxon>
        <taxon>Burkholderiales</taxon>
        <taxon>Burkholderiaceae</taxon>
        <taxon>Paraburkholderia</taxon>
    </lineage>
</organism>
<dbReference type="InterPro" id="IPR023401">
    <property type="entry name" value="ODC_N"/>
</dbReference>
<dbReference type="Proteomes" id="UP000295606">
    <property type="component" value="Unassembled WGS sequence"/>
</dbReference>
<evidence type="ECO:0000313" key="2">
    <source>
        <dbReference type="Proteomes" id="UP000295606"/>
    </source>
</evidence>
<sequence length="341" mass="36276">MHPELSTELPPVTLLGAQQLRELVPLDHAAVDQVESAFVALATEAVVMPPILNLALPERHGEVDVKTAYLPRFEQFAIKISPGFFDNPSLGLPSLNGLMLVLSARTGLTEAVLLDNGYLTAVRTAAAGAVAARWLARSDARHAAIIGAGEQARLQLDALVLVRKIESVSVWARDTARASVFAADTERRHGVRARVAASVHDALAQADVAVTTTPSREPLVHAADLHAGLHLTAMGSDAEYKNELAPSVFESSRYVCDRLQQTRVLGELRHAIEAHKVAPERGFAELGEVIAGRREGRVHANDITICDLTGTGAQDTAIAVLALQRARAAGAGAVFHNAVTP</sequence>
<reference evidence="1 2" key="1">
    <citation type="submission" date="2019-03" db="EMBL/GenBank/DDBJ databases">
        <title>Paraburkholderia sp. isolated from native Mimosa gymnas in Guartela State Park, Brazil.</title>
        <authorList>
            <person name="Paulitsch F."/>
            <person name="Hungria M."/>
            <person name="Delamuta J.R.M."/>
            <person name="Ribeiro R.A."/>
            <person name="Dall'Agnol R."/>
            <person name="Silva J.S.B."/>
        </authorList>
    </citation>
    <scope>NUCLEOTIDE SEQUENCE [LARGE SCALE GENOMIC DNA]</scope>
    <source>
        <strain evidence="1 2">CNPSo 3008</strain>
    </source>
</reference>
<dbReference type="InterPro" id="IPR036291">
    <property type="entry name" value="NAD(P)-bd_dom_sf"/>
</dbReference>
<dbReference type="Gene3D" id="3.40.50.720">
    <property type="entry name" value="NAD(P)-binding Rossmann-like Domain"/>
    <property type="match status" value="1"/>
</dbReference>
<dbReference type="RefSeq" id="WP_133179476.1">
    <property type="nucleotide sequence ID" value="NZ_SMOD01000001.1"/>
</dbReference>
<dbReference type="PANTHER" id="PTHR13812">
    <property type="entry name" value="KETIMINE REDUCTASE MU-CRYSTALLIN"/>
    <property type="match status" value="1"/>
</dbReference>
<gene>
    <name evidence="1" type="ORF">E1N52_01360</name>
</gene>
<accession>A0A4R5LM79</accession>
<evidence type="ECO:0000313" key="1">
    <source>
        <dbReference type="EMBL" id="TDG10933.1"/>
    </source>
</evidence>
<name>A0A4R5LM79_9BURK</name>
<dbReference type="InterPro" id="IPR003462">
    <property type="entry name" value="ODC_Mu_crystall"/>
</dbReference>
<dbReference type="InterPro" id="IPR014334">
    <property type="entry name" value="Ectoine_EutC"/>
</dbReference>
<dbReference type="NCBIfam" id="NF006141">
    <property type="entry name" value="PRK08291.1"/>
    <property type="match status" value="1"/>
</dbReference>
<dbReference type="GO" id="GO:0005737">
    <property type="term" value="C:cytoplasm"/>
    <property type="evidence" value="ECO:0007669"/>
    <property type="project" value="TreeGrafter"/>
</dbReference>
<proteinExistence type="predicted"/>
<protein>
    <submittedName>
        <fullName evidence="1">Cyclodeaminase</fullName>
    </submittedName>
</protein>
<dbReference type="PANTHER" id="PTHR13812:SF19">
    <property type="entry name" value="KETIMINE REDUCTASE MU-CRYSTALLIN"/>
    <property type="match status" value="1"/>
</dbReference>
<dbReference type="PIRSF" id="PIRSF001439">
    <property type="entry name" value="CryM"/>
    <property type="match status" value="1"/>
</dbReference>
<dbReference type="EMBL" id="SMOD01000001">
    <property type="protein sequence ID" value="TDG10933.1"/>
    <property type="molecule type" value="Genomic_DNA"/>
</dbReference>
<dbReference type="SUPFAM" id="SSF51735">
    <property type="entry name" value="NAD(P)-binding Rossmann-fold domains"/>
    <property type="match status" value="1"/>
</dbReference>
<comment type="caution">
    <text evidence="1">The sequence shown here is derived from an EMBL/GenBank/DDBJ whole genome shotgun (WGS) entry which is preliminary data.</text>
</comment>
<dbReference type="OrthoDB" id="9809203at2"/>